<evidence type="ECO:0000313" key="2">
    <source>
        <dbReference type="EMBL" id="KPQ20060.1"/>
    </source>
</evidence>
<dbReference type="InterPro" id="IPR012338">
    <property type="entry name" value="Beta-lactam/transpept-like"/>
</dbReference>
<dbReference type="PANTHER" id="PTHR46825:SF9">
    <property type="entry name" value="BETA-LACTAMASE-RELATED DOMAIN-CONTAINING PROTEIN"/>
    <property type="match status" value="1"/>
</dbReference>
<sequence length="372" mass="42435">MQSLKWILIGLATIFALFLAKEWWQSFPRVNLAPPISIKNEQDQLDSILIQTVNEHHLAGLAVGIISNSQVLYKNTFGYESLEKKDSLTSQSKIHVASVSKIFLALYLSSYLQEKGLNILDSIKNLSPELDSNYPKLGELSFSKILRHQSGLRDVNFFSGFFGKKNIPVLQDFVWSQLPKQINGKENLSYNYADFNYELLGYLLEKDSGLSYENLLNRWLSDDLDLQNSYFKSNYQEEDPIVLGYRKTYVWKRLKPHAFTYQVSPYPSSGMISTLDDLIKVTTQLIRADLGMLKSNVQALEVNERESWAGFQQIAVGSESNWMGHFGGQAGYSSLVIFDPEKEFGIIILSNTRDQGNFRIDLARKIIKILEV</sequence>
<comment type="caution">
    <text evidence="2">The sequence shown here is derived from an EMBL/GenBank/DDBJ whole genome shotgun (WGS) entry which is preliminary data.</text>
</comment>
<dbReference type="InterPro" id="IPR001466">
    <property type="entry name" value="Beta-lactam-related"/>
</dbReference>
<evidence type="ECO:0000259" key="1">
    <source>
        <dbReference type="Pfam" id="PF00144"/>
    </source>
</evidence>
<gene>
    <name evidence="2" type="ORF">HLUCCX10_00400</name>
</gene>
<protein>
    <submittedName>
        <fullName evidence="2">Putative beta-lactamase</fullName>
    </submittedName>
</protein>
<dbReference type="Proteomes" id="UP000050421">
    <property type="component" value="Unassembled WGS sequence"/>
</dbReference>
<dbReference type="STRING" id="1305737.GCA_000526355_00521"/>
<name>A0A0P8AV88_9BACT</name>
<dbReference type="OrthoDB" id="1357763at2"/>
<proteinExistence type="predicted"/>
<organism evidence="2 3">
    <name type="scientific">Algoriphagus marincola HL-49</name>
    <dbReference type="NCBI Taxonomy" id="1305737"/>
    <lineage>
        <taxon>Bacteria</taxon>
        <taxon>Pseudomonadati</taxon>
        <taxon>Bacteroidota</taxon>
        <taxon>Cytophagia</taxon>
        <taxon>Cytophagales</taxon>
        <taxon>Cyclobacteriaceae</taxon>
        <taxon>Algoriphagus</taxon>
    </lineage>
</organism>
<evidence type="ECO:0000313" key="3">
    <source>
        <dbReference type="Proteomes" id="UP000050421"/>
    </source>
</evidence>
<dbReference type="Gene3D" id="3.40.710.10">
    <property type="entry name" value="DD-peptidase/beta-lactamase superfamily"/>
    <property type="match status" value="1"/>
</dbReference>
<dbReference type="PATRIC" id="fig|1305737.6.peg.538"/>
<feature type="domain" description="Beta-lactamase-related" evidence="1">
    <location>
        <begin position="46"/>
        <end position="367"/>
    </location>
</feature>
<accession>A0A0P8AV88</accession>
<dbReference type="eggNOG" id="COG1680">
    <property type="taxonomic scope" value="Bacteria"/>
</dbReference>
<dbReference type="InterPro" id="IPR050491">
    <property type="entry name" value="AmpC-like"/>
</dbReference>
<dbReference type="Pfam" id="PF00144">
    <property type="entry name" value="Beta-lactamase"/>
    <property type="match status" value="1"/>
</dbReference>
<dbReference type="EMBL" id="LJXT01000002">
    <property type="protein sequence ID" value="KPQ20060.1"/>
    <property type="molecule type" value="Genomic_DNA"/>
</dbReference>
<reference evidence="2 3" key="1">
    <citation type="submission" date="2015-09" db="EMBL/GenBank/DDBJ databases">
        <title>Identification and resolution of microdiversity through metagenomic sequencing of parallel consortia.</title>
        <authorList>
            <person name="Nelson W.C."/>
            <person name="Romine M.F."/>
            <person name="Lindemann S.R."/>
        </authorList>
    </citation>
    <scope>NUCLEOTIDE SEQUENCE [LARGE SCALE GENOMIC DNA]</scope>
    <source>
        <strain evidence="2">HL-49</strain>
    </source>
</reference>
<dbReference type="PANTHER" id="PTHR46825">
    <property type="entry name" value="D-ALANYL-D-ALANINE-CARBOXYPEPTIDASE/ENDOPEPTIDASE AMPH"/>
    <property type="match status" value="1"/>
</dbReference>
<dbReference type="SUPFAM" id="SSF56601">
    <property type="entry name" value="beta-lactamase/transpeptidase-like"/>
    <property type="match status" value="1"/>
</dbReference>
<dbReference type="AlphaFoldDB" id="A0A0P8AV88"/>